<dbReference type="HOGENOM" id="CLU_1141945_0_0_11"/>
<dbReference type="AlphaFoldDB" id="J0X075"/>
<sequence>MADNSFITGNMSADDADGIFEDEHLGHPAQTREPARLPSKKKLIIAGIAIVTILALIGVGAKNFIIRARHEQEIRQVTEDIKRRTSRAQLKYAQAKIEAAILIKQIQVSPVADDDELKTGVDSLQKSADDQHPQNRIAYLVGTRIIGKETEELKLLYINKQSAKVGEISIRLQDLVNRADSLNSAPDSDSKTRMLKLASVWINRNVTMDNIGRAAKAADELQRLTDEVQKGVDNKNTAGVQQQ</sequence>
<evidence type="ECO:0000313" key="3">
    <source>
        <dbReference type="Proteomes" id="UP000006415"/>
    </source>
</evidence>
<keyword evidence="1" id="KW-0472">Membrane</keyword>
<proteinExistence type="predicted"/>
<keyword evidence="1" id="KW-1133">Transmembrane helix</keyword>
<feature type="transmembrane region" description="Helical" evidence="1">
    <location>
        <begin position="43"/>
        <end position="65"/>
    </location>
</feature>
<dbReference type="RefSeq" id="WP_007147959.1">
    <property type="nucleotide sequence ID" value="NZ_AKCI01000001.1"/>
</dbReference>
<protein>
    <submittedName>
        <fullName evidence="2">Uncharacterized protein</fullName>
    </submittedName>
</protein>
<dbReference type="Proteomes" id="UP000006415">
    <property type="component" value="Unassembled WGS sequence"/>
</dbReference>
<comment type="caution">
    <text evidence="2">The sequence shown here is derived from an EMBL/GenBank/DDBJ whole genome shotgun (WGS) entry which is preliminary data.</text>
</comment>
<name>J0X075_9BIFI</name>
<gene>
    <name evidence="2" type="ORF">HMPREF9156_00895</name>
</gene>
<reference evidence="2 3" key="1">
    <citation type="submission" date="2012-01" db="EMBL/GenBank/DDBJ databases">
        <title>The Genome Sequence of Scardovia wiggsiae F0424.</title>
        <authorList>
            <consortium name="The Broad Institute Genome Sequencing Platform"/>
            <person name="Earl A."/>
            <person name="Ward D."/>
            <person name="Feldgarden M."/>
            <person name="Gevers D."/>
            <person name="Izard J."/>
            <person name="Ganesan A."/>
            <person name="Baranova O.V."/>
            <person name="Blanton J.M."/>
            <person name="Tanner A.C."/>
            <person name="Mathney J."/>
            <person name="Dewhirst F.E."/>
            <person name="Young S.K."/>
            <person name="Zeng Q."/>
            <person name="Gargeya S."/>
            <person name="Fitzgerald M."/>
            <person name="Haas B."/>
            <person name="Abouelleil A."/>
            <person name="Alvarado L."/>
            <person name="Arachchi H.M."/>
            <person name="Berlin A."/>
            <person name="Chapman S.B."/>
            <person name="Gearin G."/>
            <person name="Goldberg J."/>
            <person name="Griggs A."/>
            <person name="Gujja S."/>
            <person name="Hansen M."/>
            <person name="Heiman D."/>
            <person name="Howarth C."/>
            <person name="Larimer J."/>
            <person name="Lui A."/>
            <person name="MacDonald P.J.P."/>
            <person name="McCowen C."/>
            <person name="Montmayeur A."/>
            <person name="Murphy C."/>
            <person name="Neiman D."/>
            <person name="Pearson M."/>
            <person name="Priest M."/>
            <person name="Roberts A."/>
            <person name="Saif S."/>
            <person name="Shea T."/>
            <person name="Sisk P."/>
            <person name="Stolte C."/>
            <person name="Sykes S."/>
            <person name="Wortman J."/>
            <person name="Nusbaum C."/>
            <person name="Birren B."/>
        </authorList>
    </citation>
    <scope>NUCLEOTIDE SEQUENCE [LARGE SCALE GENOMIC DNA]</scope>
    <source>
        <strain evidence="2 3">F0424</strain>
    </source>
</reference>
<evidence type="ECO:0000256" key="1">
    <source>
        <dbReference type="SAM" id="Phobius"/>
    </source>
</evidence>
<organism evidence="2 3">
    <name type="scientific">Scardovia wiggsiae F0424</name>
    <dbReference type="NCBI Taxonomy" id="857290"/>
    <lineage>
        <taxon>Bacteria</taxon>
        <taxon>Bacillati</taxon>
        <taxon>Actinomycetota</taxon>
        <taxon>Actinomycetes</taxon>
        <taxon>Bifidobacteriales</taxon>
        <taxon>Bifidobacteriaceae</taxon>
        <taxon>Scardovia</taxon>
    </lineage>
</organism>
<dbReference type="EMBL" id="AGZS01000004">
    <property type="protein sequence ID" value="EJD64776.1"/>
    <property type="molecule type" value="Genomic_DNA"/>
</dbReference>
<keyword evidence="3" id="KW-1185">Reference proteome</keyword>
<evidence type="ECO:0000313" key="2">
    <source>
        <dbReference type="EMBL" id="EJD64776.1"/>
    </source>
</evidence>
<keyword evidence="1" id="KW-0812">Transmembrane</keyword>
<dbReference type="eggNOG" id="ENOG5031X6W">
    <property type="taxonomic scope" value="Bacteria"/>
</dbReference>
<accession>J0X075</accession>
<dbReference type="STRING" id="857290.HMPREF9156_00895"/>